<dbReference type="PROSITE" id="PS50109">
    <property type="entry name" value="HIS_KIN"/>
    <property type="match status" value="1"/>
</dbReference>
<dbReference type="SMART" id="SM00387">
    <property type="entry name" value="HATPase_c"/>
    <property type="match status" value="1"/>
</dbReference>
<evidence type="ECO:0000313" key="12">
    <source>
        <dbReference type="EMBL" id="MCI2240968.1"/>
    </source>
</evidence>
<evidence type="ECO:0000256" key="2">
    <source>
        <dbReference type="ARBA" id="ARBA00004236"/>
    </source>
</evidence>
<dbReference type="GO" id="GO:0016301">
    <property type="term" value="F:kinase activity"/>
    <property type="evidence" value="ECO:0007669"/>
    <property type="project" value="UniProtKB-KW"/>
</dbReference>
<comment type="catalytic activity">
    <reaction evidence="1">
        <text>ATP + protein L-histidine = ADP + protein N-phospho-L-histidine.</text>
        <dbReference type="EC" id="2.7.13.3"/>
    </reaction>
</comment>
<dbReference type="InterPro" id="IPR036890">
    <property type="entry name" value="HATPase_C_sf"/>
</dbReference>
<feature type="chain" id="PRO_5045051438" description="Sensor-like histidine kinase SenX3" evidence="10">
    <location>
        <begin position="20"/>
        <end position="290"/>
    </location>
</feature>
<dbReference type="Gene3D" id="1.10.287.130">
    <property type="match status" value="1"/>
</dbReference>
<evidence type="ECO:0000256" key="1">
    <source>
        <dbReference type="ARBA" id="ARBA00000085"/>
    </source>
</evidence>
<feature type="signal peptide" evidence="10">
    <location>
        <begin position="1"/>
        <end position="19"/>
    </location>
</feature>
<evidence type="ECO:0000256" key="6">
    <source>
        <dbReference type="ARBA" id="ARBA00022777"/>
    </source>
</evidence>
<dbReference type="InterPro" id="IPR036097">
    <property type="entry name" value="HisK_dim/P_sf"/>
</dbReference>
<dbReference type="PRINTS" id="PR00344">
    <property type="entry name" value="BCTRLSENSOR"/>
</dbReference>
<keyword evidence="13" id="KW-1185">Reference proteome</keyword>
<evidence type="ECO:0000313" key="13">
    <source>
        <dbReference type="Proteomes" id="UP001430755"/>
    </source>
</evidence>
<dbReference type="Pfam" id="PF02518">
    <property type="entry name" value="HATPase_c"/>
    <property type="match status" value="1"/>
</dbReference>
<evidence type="ECO:0000256" key="7">
    <source>
        <dbReference type="ARBA" id="ARBA00023012"/>
    </source>
</evidence>
<protein>
    <recommendedName>
        <fullName evidence="8">Sensor-like histidine kinase SenX3</fullName>
        <ecNumber evidence="3">2.7.13.3</ecNumber>
    </recommendedName>
</protein>
<evidence type="ECO:0000256" key="8">
    <source>
        <dbReference type="ARBA" id="ARBA00039401"/>
    </source>
</evidence>
<dbReference type="PANTHER" id="PTHR42878:SF12">
    <property type="entry name" value="SENSOR HISTIDINE KINASE YCBM"/>
    <property type="match status" value="1"/>
</dbReference>
<accession>A0ABS9WDN1</accession>
<dbReference type="CDD" id="cd00082">
    <property type="entry name" value="HisKA"/>
    <property type="match status" value="1"/>
</dbReference>
<dbReference type="SMART" id="SM00388">
    <property type="entry name" value="HisKA"/>
    <property type="match status" value="1"/>
</dbReference>
<name>A0ABS9WDN1_9ACTN</name>
<evidence type="ECO:0000256" key="5">
    <source>
        <dbReference type="ARBA" id="ARBA00022679"/>
    </source>
</evidence>
<dbReference type="Pfam" id="PF00512">
    <property type="entry name" value="HisKA"/>
    <property type="match status" value="1"/>
</dbReference>
<dbReference type="InterPro" id="IPR003594">
    <property type="entry name" value="HATPase_dom"/>
</dbReference>
<comment type="subcellular location">
    <subcellularLocation>
        <location evidence="2">Cell membrane</location>
    </subcellularLocation>
</comment>
<dbReference type="InterPro" id="IPR004358">
    <property type="entry name" value="Sig_transdc_His_kin-like_C"/>
</dbReference>
<dbReference type="EC" id="2.7.13.3" evidence="3"/>
<keyword evidence="4" id="KW-0597">Phosphoprotein</keyword>
<dbReference type="InterPro" id="IPR050351">
    <property type="entry name" value="BphY/WalK/GraS-like"/>
</dbReference>
<evidence type="ECO:0000259" key="11">
    <source>
        <dbReference type="PROSITE" id="PS50109"/>
    </source>
</evidence>
<keyword evidence="7" id="KW-0902">Two-component regulatory system</keyword>
<dbReference type="CDD" id="cd00075">
    <property type="entry name" value="HATPase"/>
    <property type="match status" value="1"/>
</dbReference>
<evidence type="ECO:0000256" key="9">
    <source>
        <dbReference type="SAM" id="Coils"/>
    </source>
</evidence>
<keyword evidence="5" id="KW-0808">Transferase</keyword>
<dbReference type="EMBL" id="JAJMLW010000001">
    <property type="protein sequence ID" value="MCI2240968.1"/>
    <property type="molecule type" value="Genomic_DNA"/>
</dbReference>
<evidence type="ECO:0000256" key="3">
    <source>
        <dbReference type="ARBA" id="ARBA00012438"/>
    </source>
</evidence>
<gene>
    <name evidence="12" type="ORF">LPT13_01180</name>
</gene>
<keyword evidence="9" id="KW-0175">Coiled coil</keyword>
<evidence type="ECO:0000256" key="10">
    <source>
        <dbReference type="SAM" id="SignalP"/>
    </source>
</evidence>
<feature type="domain" description="Histidine kinase" evidence="11">
    <location>
        <begin position="87"/>
        <end position="290"/>
    </location>
</feature>
<organism evidence="12 13">
    <name type="scientific">Adlercreutzia faecimuris</name>
    <dbReference type="NCBI Taxonomy" id="2897341"/>
    <lineage>
        <taxon>Bacteria</taxon>
        <taxon>Bacillati</taxon>
        <taxon>Actinomycetota</taxon>
        <taxon>Coriobacteriia</taxon>
        <taxon>Eggerthellales</taxon>
        <taxon>Eggerthellaceae</taxon>
        <taxon>Adlercreutzia</taxon>
    </lineage>
</organism>
<keyword evidence="6 12" id="KW-0418">Kinase</keyword>
<reference evidence="12" key="1">
    <citation type="submission" date="2021-11" db="EMBL/GenBank/DDBJ databases">
        <title>A Novel Adlercreutzia Species, isolated from a Allomyrina dichotoma larva feces.</title>
        <authorList>
            <person name="Suh M.K."/>
        </authorList>
    </citation>
    <scope>NUCLEOTIDE SEQUENCE</scope>
    <source>
        <strain evidence="12">JBNU-10</strain>
    </source>
</reference>
<proteinExistence type="predicted"/>
<keyword evidence="10" id="KW-0732">Signal</keyword>
<dbReference type="PANTHER" id="PTHR42878">
    <property type="entry name" value="TWO-COMPONENT HISTIDINE KINASE"/>
    <property type="match status" value="1"/>
</dbReference>
<dbReference type="InterPro" id="IPR003661">
    <property type="entry name" value="HisK_dim/P_dom"/>
</dbReference>
<dbReference type="SUPFAM" id="SSF55874">
    <property type="entry name" value="ATPase domain of HSP90 chaperone/DNA topoisomerase II/histidine kinase"/>
    <property type="match status" value="1"/>
</dbReference>
<dbReference type="RefSeq" id="WP_242162686.1">
    <property type="nucleotide sequence ID" value="NZ_JAJMLW010000001.1"/>
</dbReference>
<evidence type="ECO:0000256" key="4">
    <source>
        <dbReference type="ARBA" id="ARBA00022553"/>
    </source>
</evidence>
<dbReference type="Proteomes" id="UP001430755">
    <property type="component" value="Unassembled WGS sequence"/>
</dbReference>
<feature type="coiled-coil region" evidence="9">
    <location>
        <begin position="57"/>
        <end position="84"/>
    </location>
</feature>
<dbReference type="Gene3D" id="3.30.565.10">
    <property type="entry name" value="Histidine kinase-like ATPase, C-terminal domain"/>
    <property type="match status" value="1"/>
</dbReference>
<dbReference type="InterPro" id="IPR005467">
    <property type="entry name" value="His_kinase_dom"/>
</dbReference>
<dbReference type="SUPFAM" id="SSF47384">
    <property type="entry name" value="Homodimeric domain of signal transducing histidine kinase"/>
    <property type="match status" value="1"/>
</dbReference>
<comment type="caution">
    <text evidence="12">The sequence shown here is derived from an EMBL/GenBank/DDBJ whole genome shotgun (WGS) entry which is preliminary data.</text>
</comment>
<sequence>MIGLALALAGLAACGLAVAAAYGHEVHRMASFLRTRGPRSNARLTTEMPGRPFAELARAVNAELDRADQERRDAQASQRDFQRDLASLSHDIRTPLMGAKGYAQLAAEEPDAARRAYYLEAAAARLDDMGALLDQLFAYARANDPDVDLDLRPVKAHPLLAGILAGHFPAFEERGWDPVVSFEDEGVTLEADPDALARIFENLVSNALRYGVAAPSIRQRGRAITFENAVADPEAIDAARLFERFYRADDARGDRGAGLGLAVVASLARAMEMEVAAAVREDRLSITLRW</sequence>